<dbReference type="Pfam" id="PF07331">
    <property type="entry name" value="TctB"/>
    <property type="match status" value="1"/>
</dbReference>
<feature type="transmembrane region" description="Helical" evidence="1">
    <location>
        <begin position="7"/>
        <end position="23"/>
    </location>
</feature>
<evidence type="ECO:0000256" key="1">
    <source>
        <dbReference type="SAM" id="Phobius"/>
    </source>
</evidence>
<proteinExistence type="predicted"/>
<evidence type="ECO:0000313" key="4">
    <source>
        <dbReference type="Proteomes" id="UP001597294"/>
    </source>
</evidence>
<dbReference type="EMBL" id="JBHUII010000004">
    <property type="protein sequence ID" value="MFD2205378.1"/>
    <property type="molecule type" value="Genomic_DNA"/>
</dbReference>
<keyword evidence="4" id="KW-1185">Reference proteome</keyword>
<protein>
    <submittedName>
        <fullName evidence="3">Tripartite tricarboxylate transporter TctB family protein</fullName>
    </submittedName>
</protein>
<gene>
    <name evidence="3" type="ORF">ACFSKO_07145</name>
</gene>
<reference evidence="4" key="1">
    <citation type="journal article" date="2019" name="Int. J. Syst. Evol. Microbiol.">
        <title>The Global Catalogue of Microorganisms (GCM) 10K type strain sequencing project: providing services to taxonomists for standard genome sequencing and annotation.</title>
        <authorList>
            <consortium name="The Broad Institute Genomics Platform"/>
            <consortium name="The Broad Institute Genome Sequencing Center for Infectious Disease"/>
            <person name="Wu L."/>
            <person name="Ma J."/>
        </authorList>
    </citation>
    <scope>NUCLEOTIDE SEQUENCE [LARGE SCALE GENOMIC DNA]</scope>
    <source>
        <strain evidence="4">CGMCC 4.7192</strain>
    </source>
</reference>
<dbReference type="InterPro" id="IPR009936">
    <property type="entry name" value="DUF1468"/>
</dbReference>
<feature type="transmembrane region" description="Helical" evidence="1">
    <location>
        <begin position="73"/>
        <end position="92"/>
    </location>
</feature>
<keyword evidence="1" id="KW-1133">Transmembrane helix</keyword>
<dbReference type="Proteomes" id="UP001597294">
    <property type="component" value="Unassembled WGS sequence"/>
</dbReference>
<evidence type="ECO:0000259" key="2">
    <source>
        <dbReference type="Pfam" id="PF07331"/>
    </source>
</evidence>
<dbReference type="RefSeq" id="WP_380249935.1">
    <property type="nucleotide sequence ID" value="NZ_JBHUII010000004.1"/>
</dbReference>
<organism evidence="3 4">
    <name type="scientific">Kiloniella antarctica</name>
    <dbReference type="NCBI Taxonomy" id="1550907"/>
    <lineage>
        <taxon>Bacteria</taxon>
        <taxon>Pseudomonadati</taxon>
        <taxon>Pseudomonadota</taxon>
        <taxon>Alphaproteobacteria</taxon>
        <taxon>Rhodospirillales</taxon>
        <taxon>Kiloniellaceae</taxon>
        <taxon>Kiloniella</taxon>
    </lineage>
</organism>
<comment type="caution">
    <text evidence="3">The sequence shown here is derived from an EMBL/GenBank/DDBJ whole genome shotgun (WGS) entry which is preliminary data.</text>
</comment>
<keyword evidence="1" id="KW-0472">Membrane</keyword>
<accession>A0ABW5BH14</accession>
<feature type="transmembrane region" description="Helical" evidence="1">
    <location>
        <begin position="98"/>
        <end position="116"/>
    </location>
</feature>
<feature type="domain" description="DUF1468" evidence="2">
    <location>
        <begin position="9"/>
        <end position="147"/>
    </location>
</feature>
<sequence>MTLSKEKAGALCFLVVAITYGYMTGDIPSLPSDKFAPMTASTLPTALAWITGVLSFLLLVLPQTGETDDFLSVFKGLNWGRTIILLALMVAYGASFDWLGFNLATILFLTACVYVLGERRWKVILLTSIPVTLVFWFILTQLLEITLREGELYFIVVKPAINFLGLN</sequence>
<keyword evidence="1" id="KW-0812">Transmembrane</keyword>
<feature type="transmembrane region" description="Helical" evidence="1">
    <location>
        <begin position="43"/>
        <end position="61"/>
    </location>
</feature>
<evidence type="ECO:0000313" key="3">
    <source>
        <dbReference type="EMBL" id="MFD2205378.1"/>
    </source>
</evidence>
<feature type="transmembrane region" description="Helical" evidence="1">
    <location>
        <begin position="123"/>
        <end position="143"/>
    </location>
</feature>
<name>A0ABW5BH14_9PROT</name>